<dbReference type="SUPFAM" id="SSF53474">
    <property type="entry name" value="alpha/beta-Hydrolases"/>
    <property type="match status" value="1"/>
</dbReference>
<dbReference type="Proteomes" id="UP001597045">
    <property type="component" value="Unassembled WGS sequence"/>
</dbReference>
<dbReference type="GO" id="GO:0016787">
    <property type="term" value="F:hydrolase activity"/>
    <property type="evidence" value="ECO:0007669"/>
    <property type="project" value="UniProtKB-KW"/>
</dbReference>
<accession>A0ABW3M7E4</accession>
<dbReference type="PANTHER" id="PTHR43433">
    <property type="entry name" value="HYDROLASE, ALPHA/BETA FOLD FAMILY PROTEIN"/>
    <property type="match status" value="1"/>
</dbReference>
<dbReference type="Gene3D" id="3.40.50.1820">
    <property type="entry name" value="alpha/beta hydrolase"/>
    <property type="match status" value="1"/>
</dbReference>
<dbReference type="EMBL" id="JBHTIS010000331">
    <property type="protein sequence ID" value="MFD1045539.1"/>
    <property type="molecule type" value="Genomic_DNA"/>
</dbReference>
<dbReference type="InterPro" id="IPR050471">
    <property type="entry name" value="AB_hydrolase"/>
</dbReference>
<feature type="domain" description="AB hydrolase-1" evidence="1">
    <location>
        <begin position="17"/>
        <end position="82"/>
    </location>
</feature>
<dbReference type="InterPro" id="IPR014043">
    <property type="entry name" value="Acyl_transferase_dom"/>
</dbReference>
<gene>
    <name evidence="3" type="ORF">ACFQ1S_08095</name>
</gene>
<dbReference type="Pfam" id="PF00561">
    <property type="entry name" value="Abhydrolase_1"/>
    <property type="match status" value="1"/>
</dbReference>
<dbReference type="SUPFAM" id="SSF52151">
    <property type="entry name" value="FabD/lysophospholipase-like"/>
    <property type="match status" value="1"/>
</dbReference>
<dbReference type="PANTHER" id="PTHR43433:SF5">
    <property type="entry name" value="AB HYDROLASE-1 DOMAIN-CONTAINING PROTEIN"/>
    <property type="match status" value="1"/>
</dbReference>
<proteinExistence type="predicted"/>
<sequence length="181" mass="19986">MKPVEVHYAIEGPHDAPVLVLSGSVGSSVDMWWPQREALSGEYRVISYDHRGHGKSPVPPGPYSIAELATDVLALLDRLDVELSRSLREVMWTDGDLLDQTRYAQAALFAFEVALFRLLESWGCVPDHVLGHSIGAVRGMLPSYTAYRLFNLATDFPEEFFAPVVHHVPAVRRGSTTTSGP</sequence>
<dbReference type="InterPro" id="IPR000073">
    <property type="entry name" value="AB_hydrolase_1"/>
</dbReference>
<feature type="domain" description="Malonyl-CoA:ACP transacylase (MAT)" evidence="2">
    <location>
        <begin position="88"/>
        <end position="136"/>
    </location>
</feature>
<keyword evidence="3" id="KW-0378">Hydrolase</keyword>
<evidence type="ECO:0000313" key="4">
    <source>
        <dbReference type="Proteomes" id="UP001597045"/>
    </source>
</evidence>
<evidence type="ECO:0000259" key="1">
    <source>
        <dbReference type="Pfam" id="PF00561"/>
    </source>
</evidence>
<evidence type="ECO:0000313" key="3">
    <source>
        <dbReference type="EMBL" id="MFD1045539.1"/>
    </source>
</evidence>
<dbReference type="Pfam" id="PF00698">
    <property type="entry name" value="Acyl_transf_1"/>
    <property type="match status" value="1"/>
</dbReference>
<name>A0ABW3M7E4_9PSEU</name>
<evidence type="ECO:0000259" key="2">
    <source>
        <dbReference type="Pfam" id="PF00698"/>
    </source>
</evidence>
<comment type="caution">
    <text evidence="3">The sequence shown here is derived from an EMBL/GenBank/DDBJ whole genome shotgun (WGS) entry which is preliminary data.</text>
</comment>
<dbReference type="InterPro" id="IPR016035">
    <property type="entry name" value="Acyl_Trfase/lysoPLipase"/>
</dbReference>
<feature type="non-terminal residue" evidence="3">
    <location>
        <position position="181"/>
    </location>
</feature>
<organism evidence="3 4">
    <name type="scientific">Kibdelosporangium lantanae</name>
    <dbReference type="NCBI Taxonomy" id="1497396"/>
    <lineage>
        <taxon>Bacteria</taxon>
        <taxon>Bacillati</taxon>
        <taxon>Actinomycetota</taxon>
        <taxon>Actinomycetes</taxon>
        <taxon>Pseudonocardiales</taxon>
        <taxon>Pseudonocardiaceae</taxon>
        <taxon>Kibdelosporangium</taxon>
    </lineage>
</organism>
<reference evidence="4" key="1">
    <citation type="journal article" date="2019" name="Int. J. Syst. Evol. Microbiol.">
        <title>The Global Catalogue of Microorganisms (GCM) 10K type strain sequencing project: providing services to taxonomists for standard genome sequencing and annotation.</title>
        <authorList>
            <consortium name="The Broad Institute Genomics Platform"/>
            <consortium name="The Broad Institute Genome Sequencing Center for Infectious Disease"/>
            <person name="Wu L."/>
            <person name="Ma J."/>
        </authorList>
    </citation>
    <scope>NUCLEOTIDE SEQUENCE [LARGE SCALE GENOMIC DNA]</scope>
    <source>
        <strain evidence="4">JCM 31486</strain>
    </source>
</reference>
<keyword evidence="4" id="KW-1185">Reference proteome</keyword>
<protein>
    <submittedName>
        <fullName evidence="3">Alpha/beta fold hydrolase</fullName>
    </submittedName>
</protein>
<dbReference type="InterPro" id="IPR029058">
    <property type="entry name" value="AB_hydrolase_fold"/>
</dbReference>